<dbReference type="RefSeq" id="WP_180307387.1">
    <property type="nucleotide sequence ID" value="NZ_CP058952.1"/>
</dbReference>
<dbReference type="InterPro" id="IPR025474">
    <property type="entry name" value="DUF4325"/>
</dbReference>
<keyword evidence="3" id="KW-1185">Reference proteome</keyword>
<dbReference type="EMBL" id="CP058952">
    <property type="protein sequence ID" value="QLI80243.1"/>
    <property type="molecule type" value="Genomic_DNA"/>
</dbReference>
<dbReference type="KEGG" id="cfon:HZU75_01110"/>
<dbReference type="Pfam" id="PF14213">
    <property type="entry name" value="DUF4325"/>
    <property type="match status" value="1"/>
</dbReference>
<feature type="domain" description="DUF4325" evidence="1">
    <location>
        <begin position="19"/>
        <end position="79"/>
    </location>
</feature>
<evidence type="ECO:0000259" key="1">
    <source>
        <dbReference type="Pfam" id="PF14213"/>
    </source>
</evidence>
<sequence length="98" mass="10781">MVTVVVKEIAKQAYTYEDGAAVSDLIASAFEAGDTVNLSFKGIDGIPSSFANGCFVRLFEIYGLEKIKSNLIISDSTKQINLMIKSRLVFESEHRKTT</sequence>
<protein>
    <submittedName>
        <fullName evidence="2">STAS-like domain-containing protein</fullName>
    </submittedName>
</protein>
<organism evidence="2 3">
    <name type="scientific">Chitinibacter fontanus</name>
    <dbReference type="NCBI Taxonomy" id="1737446"/>
    <lineage>
        <taxon>Bacteria</taxon>
        <taxon>Pseudomonadati</taxon>
        <taxon>Pseudomonadota</taxon>
        <taxon>Betaproteobacteria</taxon>
        <taxon>Neisseriales</taxon>
        <taxon>Chitinibacteraceae</taxon>
        <taxon>Chitinibacter</taxon>
    </lineage>
</organism>
<gene>
    <name evidence="2" type="ORF">HZU75_01110</name>
</gene>
<reference evidence="2 3" key="1">
    <citation type="journal article" date="2016" name="Int. J. Syst. Evol. Microbiol.">
        <title>Chitinibacter fontanus sp. nov., isolated from a spring.</title>
        <authorList>
            <person name="Sheu S.Y."/>
            <person name="Li Y.S."/>
            <person name="Young C.C."/>
            <person name="Chen W.M."/>
        </authorList>
    </citation>
    <scope>NUCLEOTIDE SEQUENCE [LARGE SCALE GENOMIC DNA]</scope>
    <source>
        <strain evidence="2 3">STM-7</strain>
    </source>
</reference>
<evidence type="ECO:0000313" key="2">
    <source>
        <dbReference type="EMBL" id="QLI80243.1"/>
    </source>
</evidence>
<proteinExistence type="predicted"/>
<accession>A0A7D5Z2B5</accession>
<name>A0A7D5Z2B5_9NEIS</name>
<dbReference type="Proteomes" id="UP000510822">
    <property type="component" value="Chromosome"/>
</dbReference>
<dbReference type="AlphaFoldDB" id="A0A7D5Z2B5"/>
<evidence type="ECO:0000313" key="3">
    <source>
        <dbReference type="Proteomes" id="UP000510822"/>
    </source>
</evidence>